<dbReference type="PANTHER" id="PTHR17224:SF1">
    <property type="entry name" value="PEPTIDYL-TRNA HYDROLASE"/>
    <property type="match status" value="1"/>
</dbReference>
<dbReference type="GO" id="GO:0072344">
    <property type="term" value="P:rescue of stalled ribosome"/>
    <property type="evidence" value="ECO:0007669"/>
    <property type="project" value="UniProtKB-UniRule"/>
</dbReference>
<dbReference type="EMBL" id="PFBM01000009">
    <property type="protein sequence ID" value="PIR82644.1"/>
    <property type="molecule type" value="Genomic_DNA"/>
</dbReference>
<dbReference type="NCBIfam" id="TIGR00447">
    <property type="entry name" value="pth"/>
    <property type="match status" value="1"/>
</dbReference>
<dbReference type="SUPFAM" id="SSF53178">
    <property type="entry name" value="Peptidyl-tRNA hydrolase-like"/>
    <property type="match status" value="1"/>
</dbReference>
<evidence type="ECO:0000256" key="6">
    <source>
        <dbReference type="ARBA" id="ARBA00050038"/>
    </source>
</evidence>
<proteinExistence type="inferred from homology"/>
<dbReference type="InterPro" id="IPR001328">
    <property type="entry name" value="Pept_tRNA_hydro"/>
</dbReference>
<comment type="caution">
    <text evidence="7">Lacks conserved residue(s) required for the propagation of feature annotation.</text>
</comment>
<dbReference type="CDD" id="cd00462">
    <property type="entry name" value="PTH"/>
    <property type="match status" value="1"/>
</dbReference>
<comment type="subunit">
    <text evidence="7">Monomer.</text>
</comment>
<name>A0A2H0U8A7_9BACT</name>
<evidence type="ECO:0000256" key="3">
    <source>
        <dbReference type="ARBA" id="ARBA00022801"/>
    </source>
</evidence>
<evidence type="ECO:0000256" key="5">
    <source>
        <dbReference type="ARBA" id="ARBA00038063"/>
    </source>
</evidence>
<comment type="catalytic activity">
    <reaction evidence="7 8">
        <text>an N-acyl-L-alpha-aminoacyl-tRNA + H2O = an N-acyl-L-amino acid + a tRNA + H(+)</text>
        <dbReference type="Rhea" id="RHEA:54448"/>
        <dbReference type="Rhea" id="RHEA-COMP:10123"/>
        <dbReference type="Rhea" id="RHEA-COMP:13883"/>
        <dbReference type="ChEBI" id="CHEBI:15377"/>
        <dbReference type="ChEBI" id="CHEBI:15378"/>
        <dbReference type="ChEBI" id="CHEBI:59874"/>
        <dbReference type="ChEBI" id="CHEBI:78442"/>
        <dbReference type="ChEBI" id="CHEBI:138191"/>
        <dbReference type="EC" id="3.1.1.29"/>
    </reaction>
</comment>
<feature type="binding site" evidence="7">
    <location>
        <position position="76"/>
    </location>
    <ligand>
        <name>tRNA</name>
        <dbReference type="ChEBI" id="CHEBI:17843"/>
    </ligand>
</feature>
<evidence type="ECO:0000256" key="9">
    <source>
        <dbReference type="RuleBase" id="RU004320"/>
    </source>
</evidence>
<dbReference type="PROSITE" id="PS01195">
    <property type="entry name" value="PEPT_TRNA_HYDROL_1"/>
    <property type="match status" value="1"/>
</dbReference>
<sequence>MHASIAPMAWVIAGLGNPGEEYARTRHNAGRMALERFAKDAGFSEWRENKAASAWVSRGSVERSLAVLVLPETYMNKSGAAVAKFIKNVKQAEKLIVAYDDLDLPLGTLKISFDRGSGGHKGVESVMRALRTKKFWRLRMGISPTTVTGSLKKPQGEKDVQDFILGSFRESESALLKKTLKRASEALGRVLVEGPARAMNHVNSL</sequence>
<dbReference type="Gene3D" id="3.40.50.1470">
    <property type="entry name" value="Peptidyl-tRNA hydrolase"/>
    <property type="match status" value="1"/>
</dbReference>
<comment type="subcellular location">
    <subcellularLocation>
        <location evidence="7">Cytoplasm</location>
    </subcellularLocation>
</comment>
<evidence type="ECO:0000256" key="1">
    <source>
        <dbReference type="ARBA" id="ARBA00013260"/>
    </source>
</evidence>
<accession>A0A2H0U8A7</accession>
<dbReference type="HAMAP" id="MF_00083">
    <property type="entry name" value="Pept_tRNA_hydro_bact"/>
    <property type="match status" value="1"/>
</dbReference>
<keyword evidence="3 7" id="KW-0378">Hydrolase</keyword>
<organism evidence="10 11">
    <name type="scientific">Candidatus Kaiserbacteria bacterium CG10_big_fil_rev_8_21_14_0_10_59_10</name>
    <dbReference type="NCBI Taxonomy" id="1974612"/>
    <lineage>
        <taxon>Bacteria</taxon>
        <taxon>Candidatus Kaiseribacteriota</taxon>
    </lineage>
</organism>
<dbReference type="PANTHER" id="PTHR17224">
    <property type="entry name" value="PEPTIDYL-TRNA HYDROLASE"/>
    <property type="match status" value="1"/>
</dbReference>
<comment type="caution">
    <text evidence="10">The sequence shown here is derived from an EMBL/GenBank/DDBJ whole genome shotgun (WGS) entry which is preliminary data.</text>
</comment>
<dbReference type="GO" id="GO:0006515">
    <property type="term" value="P:protein quality control for misfolded or incompletely synthesized proteins"/>
    <property type="evidence" value="ECO:0007669"/>
    <property type="project" value="UniProtKB-UniRule"/>
</dbReference>
<keyword evidence="7" id="KW-0963">Cytoplasm</keyword>
<dbReference type="EC" id="3.1.1.29" evidence="1 7"/>
<feature type="site" description="Stabilizes the basic form of H active site to accept a proton" evidence="7">
    <location>
        <position position="100"/>
    </location>
</feature>
<dbReference type="GO" id="GO:0000049">
    <property type="term" value="F:tRNA binding"/>
    <property type="evidence" value="ECO:0007669"/>
    <property type="project" value="UniProtKB-UniRule"/>
</dbReference>
<dbReference type="GO" id="GO:0004045">
    <property type="term" value="F:peptidyl-tRNA hydrolase activity"/>
    <property type="evidence" value="ECO:0007669"/>
    <property type="project" value="UniProtKB-UniRule"/>
</dbReference>
<dbReference type="Proteomes" id="UP000231379">
    <property type="component" value="Unassembled WGS sequence"/>
</dbReference>
<feature type="binding site" evidence="7">
    <location>
        <position position="74"/>
    </location>
    <ligand>
        <name>tRNA</name>
        <dbReference type="ChEBI" id="CHEBI:17843"/>
    </ligand>
</feature>
<comment type="function">
    <text evidence="7">Catalyzes the release of premature peptidyl moieties from peptidyl-tRNA molecules trapped in stalled 50S ribosomal subunits, and thus maintains levels of free tRNAs and 50S ribosomes.</text>
</comment>
<evidence type="ECO:0000313" key="11">
    <source>
        <dbReference type="Proteomes" id="UP000231379"/>
    </source>
</evidence>
<dbReference type="InterPro" id="IPR036416">
    <property type="entry name" value="Pept_tRNA_hydro_sf"/>
</dbReference>
<feature type="binding site" evidence="7">
    <location>
        <position position="22"/>
    </location>
    <ligand>
        <name>tRNA</name>
        <dbReference type="ChEBI" id="CHEBI:17843"/>
    </ligand>
</feature>
<keyword evidence="2 7" id="KW-0820">tRNA-binding</keyword>
<evidence type="ECO:0000256" key="2">
    <source>
        <dbReference type="ARBA" id="ARBA00022555"/>
    </source>
</evidence>
<dbReference type="InterPro" id="IPR018171">
    <property type="entry name" value="Pept_tRNA_hydro_CS"/>
</dbReference>
<evidence type="ECO:0000256" key="7">
    <source>
        <dbReference type="HAMAP-Rule" id="MF_00083"/>
    </source>
</evidence>
<feature type="active site" description="Proton acceptor" evidence="7">
    <location>
        <position position="27"/>
    </location>
</feature>
<protein>
    <recommendedName>
        <fullName evidence="6 7">Peptidyl-tRNA hydrolase</fullName>
        <shortName evidence="7">Pth</shortName>
        <ecNumber evidence="1 7">3.1.1.29</ecNumber>
    </recommendedName>
</protein>
<dbReference type="Pfam" id="PF01195">
    <property type="entry name" value="Pept_tRNA_hydro"/>
    <property type="match status" value="1"/>
</dbReference>
<evidence type="ECO:0000313" key="10">
    <source>
        <dbReference type="EMBL" id="PIR82644.1"/>
    </source>
</evidence>
<evidence type="ECO:0000256" key="4">
    <source>
        <dbReference type="ARBA" id="ARBA00022884"/>
    </source>
</evidence>
<reference evidence="11" key="1">
    <citation type="submission" date="2017-09" db="EMBL/GenBank/DDBJ databases">
        <title>Depth-based differentiation of microbial function through sediment-hosted aquifers and enrichment of novel symbionts in the deep terrestrial subsurface.</title>
        <authorList>
            <person name="Probst A.J."/>
            <person name="Ladd B."/>
            <person name="Jarett J.K."/>
            <person name="Geller-Mcgrath D.E."/>
            <person name="Sieber C.M.K."/>
            <person name="Emerson J.B."/>
            <person name="Anantharaman K."/>
            <person name="Thomas B.C."/>
            <person name="Malmstrom R."/>
            <person name="Stieglmeier M."/>
            <person name="Klingl A."/>
            <person name="Woyke T."/>
            <person name="Ryan C.M."/>
            <person name="Banfield J.F."/>
        </authorList>
    </citation>
    <scope>NUCLEOTIDE SEQUENCE [LARGE SCALE GENOMIC DNA]</scope>
</reference>
<dbReference type="AlphaFoldDB" id="A0A2H0U8A7"/>
<keyword evidence="4 7" id="KW-0694">RNA-binding</keyword>
<gene>
    <name evidence="7" type="primary">pth</name>
    <name evidence="10" type="ORF">COU20_01215</name>
</gene>
<dbReference type="GO" id="GO:0005737">
    <property type="term" value="C:cytoplasm"/>
    <property type="evidence" value="ECO:0007669"/>
    <property type="project" value="UniProtKB-SubCell"/>
</dbReference>
<comment type="similarity">
    <text evidence="5 7 9">Belongs to the PTH family.</text>
</comment>
<feature type="site" description="Discriminates between blocked and unblocked aminoacyl-tRNA" evidence="7">
    <location>
        <position position="17"/>
    </location>
</feature>
<evidence type="ECO:0000256" key="8">
    <source>
        <dbReference type="RuleBase" id="RU000673"/>
    </source>
</evidence>
<comment type="function">
    <text evidence="7">Hydrolyzes ribosome-free peptidyl-tRNAs (with 1 or more amino acids incorporated), which drop off the ribosome during protein synthesis, or as a result of ribosome stalling.</text>
</comment>